<evidence type="ECO:0000256" key="3">
    <source>
        <dbReference type="ARBA" id="ARBA00022737"/>
    </source>
</evidence>
<dbReference type="InterPro" id="IPR011989">
    <property type="entry name" value="ARM-like"/>
</dbReference>
<dbReference type="SMART" id="SM01349">
    <property type="entry name" value="TOG"/>
    <property type="match status" value="3"/>
</dbReference>
<keyword evidence="2" id="KW-0963">Cytoplasm</keyword>
<feature type="compositionally biased region" description="Polar residues" evidence="6">
    <location>
        <begin position="231"/>
        <end position="243"/>
    </location>
</feature>
<dbReference type="GO" id="GO:1902903">
    <property type="term" value="P:regulation of supramolecular fiber organization"/>
    <property type="evidence" value="ECO:0007669"/>
    <property type="project" value="UniProtKB-ARBA"/>
</dbReference>
<dbReference type="SUPFAM" id="SSF48371">
    <property type="entry name" value="ARM repeat"/>
    <property type="match status" value="1"/>
</dbReference>
<dbReference type="InterPro" id="IPR000357">
    <property type="entry name" value="HEAT"/>
</dbReference>
<feature type="compositionally biased region" description="Polar residues" evidence="6">
    <location>
        <begin position="710"/>
        <end position="719"/>
    </location>
</feature>
<dbReference type="GO" id="GO:0045180">
    <property type="term" value="C:basal cortex"/>
    <property type="evidence" value="ECO:0007669"/>
    <property type="project" value="TreeGrafter"/>
</dbReference>
<evidence type="ECO:0000313" key="8">
    <source>
        <dbReference type="EMBL" id="GMS87313.1"/>
    </source>
</evidence>
<feature type="region of interest" description="Disordered" evidence="6">
    <location>
        <begin position="1086"/>
        <end position="1106"/>
    </location>
</feature>
<feature type="region of interest" description="Disordered" evidence="6">
    <location>
        <begin position="1023"/>
        <end position="1057"/>
    </location>
</feature>
<gene>
    <name evidence="8" type="ORF">PENTCL1PPCAC_9488</name>
</gene>
<dbReference type="PANTHER" id="PTHR21567">
    <property type="entry name" value="CLASP"/>
    <property type="match status" value="1"/>
</dbReference>
<dbReference type="GO" id="GO:0005876">
    <property type="term" value="C:spindle microtubule"/>
    <property type="evidence" value="ECO:0007669"/>
    <property type="project" value="TreeGrafter"/>
</dbReference>
<feature type="region of interest" description="Disordered" evidence="6">
    <location>
        <begin position="600"/>
        <end position="747"/>
    </location>
</feature>
<name>A0AAV5T383_9BILA</name>
<dbReference type="GO" id="GO:0040001">
    <property type="term" value="P:establishment of mitotic spindle localization"/>
    <property type="evidence" value="ECO:0007669"/>
    <property type="project" value="TreeGrafter"/>
</dbReference>
<dbReference type="Gene3D" id="1.25.10.10">
    <property type="entry name" value="Leucine-rich Repeat Variant"/>
    <property type="match status" value="4"/>
</dbReference>
<dbReference type="GO" id="GO:0005815">
    <property type="term" value="C:microtubule organizing center"/>
    <property type="evidence" value="ECO:0007669"/>
    <property type="project" value="TreeGrafter"/>
</dbReference>
<evidence type="ECO:0000256" key="6">
    <source>
        <dbReference type="SAM" id="MobiDB-lite"/>
    </source>
</evidence>
<keyword evidence="4" id="KW-0206">Cytoskeleton</keyword>
<dbReference type="PANTHER" id="PTHR21567:SF9">
    <property type="entry name" value="CLIP-ASSOCIATING PROTEIN"/>
    <property type="match status" value="1"/>
</dbReference>
<feature type="region of interest" description="Disordered" evidence="6">
    <location>
        <begin position="231"/>
        <end position="303"/>
    </location>
</feature>
<organism evidence="8 9">
    <name type="scientific">Pristionchus entomophagus</name>
    <dbReference type="NCBI Taxonomy" id="358040"/>
    <lineage>
        <taxon>Eukaryota</taxon>
        <taxon>Metazoa</taxon>
        <taxon>Ecdysozoa</taxon>
        <taxon>Nematoda</taxon>
        <taxon>Chromadorea</taxon>
        <taxon>Rhabditida</taxon>
        <taxon>Rhabditina</taxon>
        <taxon>Diplogasteromorpha</taxon>
        <taxon>Diplogasteroidea</taxon>
        <taxon>Neodiplogasteridae</taxon>
        <taxon>Pristionchus</taxon>
    </lineage>
</organism>
<dbReference type="Pfam" id="PF12348">
    <property type="entry name" value="CLASP_N"/>
    <property type="match status" value="1"/>
</dbReference>
<evidence type="ECO:0000256" key="2">
    <source>
        <dbReference type="ARBA" id="ARBA00022490"/>
    </source>
</evidence>
<feature type="compositionally biased region" description="Low complexity" evidence="6">
    <location>
        <begin position="626"/>
        <end position="637"/>
    </location>
</feature>
<keyword evidence="9" id="KW-1185">Reference proteome</keyword>
<dbReference type="Pfam" id="PF02985">
    <property type="entry name" value="HEAT"/>
    <property type="match status" value="1"/>
</dbReference>
<dbReference type="GO" id="GO:0072686">
    <property type="term" value="C:mitotic spindle"/>
    <property type="evidence" value="ECO:0007669"/>
    <property type="project" value="TreeGrafter"/>
</dbReference>
<dbReference type="Proteomes" id="UP001432027">
    <property type="component" value="Unassembled WGS sequence"/>
</dbReference>
<evidence type="ECO:0000256" key="4">
    <source>
        <dbReference type="ARBA" id="ARBA00023212"/>
    </source>
</evidence>
<dbReference type="EMBL" id="BTSX01000003">
    <property type="protein sequence ID" value="GMS87313.1"/>
    <property type="molecule type" value="Genomic_DNA"/>
</dbReference>
<accession>A0AAV5T383</accession>
<feature type="repeat" description="HEAT" evidence="5">
    <location>
        <begin position="163"/>
        <end position="200"/>
    </location>
</feature>
<protein>
    <recommendedName>
        <fullName evidence="7">TOG domain-containing protein</fullName>
    </recommendedName>
</protein>
<dbReference type="GO" id="GO:0008017">
    <property type="term" value="F:microtubule binding"/>
    <property type="evidence" value="ECO:0007669"/>
    <property type="project" value="TreeGrafter"/>
</dbReference>
<evidence type="ECO:0000313" key="9">
    <source>
        <dbReference type="Proteomes" id="UP001432027"/>
    </source>
</evidence>
<feature type="compositionally biased region" description="Low complexity" evidence="6">
    <location>
        <begin position="1029"/>
        <end position="1057"/>
    </location>
</feature>
<dbReference type="GO" id="GO:0005881">
    <property type="term" value="C:cytoplasmic microtubule"/>
    <property type="evidence" value="ECO:0007669"/>
    <property type="project" value="TreeGrafter"/>
</dbReference>
<proteinExistence type="predicted"/>
<feature type="compositionally biased region" description="Low complexity" evidence="6">
    <location>
        <begin position="645"/>
        <end position="665"/>
    </location>
</feature>
<comment type="caution">
    <text evidence="8">The sequence shown here is derived from an EMBL/GenBank/DDBJ whole genome shotgun (WGS) entry which is preliminary data.</text>
</comment>
<dbReference type="InterPro" id="IPR024395">
    <property type="entry name" value="CLASP_N_dom"/>
</dbReference>
<dbReference type="GO" id="GO:0000776">
    <property type="term" value="C:kinetochore"/>
    <property type="evidence" value="ECO:0007669"/>
    <property type="project" value="TreeGrafter"/>
</dbReference>
<feature type="compositionally biased region" description="Polar residues" evidence="6">
    <location>
        <begin position="276"/>
        <end position="291"/>
    </location>
</feature>
<feature type="domain" description="TOG" evidence="7">
    <location>
        <begin position="328"/>
        <end position="561"/>
    </location>
</feature>
<dbReference type="InterPro" id="IPR016024">
    <property type="entry name" value="ARM-type_fold"/>
</dbReference>
<dbReference type="InterPro" id="IPR021133">
    <property type="entry name" value="HEAT_type_2"/>
</dbReference>
<dbReference type="GO" id="GO:0031110">
    <property type="term" value="P:regulation of microtubule polymerization or depolymerization"/>
    <property type="evidence" value="ECO:0007669"/>
    <property type="project" value="UniProtKB-ARBA"/>
</dbReference>
<comment type="subcellular location">
    <subcellularLocation>
        <location evidence="1">Cytoplasm</location>
        <location evidence="1">Cytoskeleton</location>
    </subcellularLocation>
</comment>
<reference evidence="8" key="1">
    <citation type="submission" date="2023-10" db="EMBL/GenBank/DDBJ databases">
        <title>Genome assembly of Pristionchus species.</title>
        <authorList>
            <person name="Yoshida K."/>
            <person name="Sommer R.J."/>
        </authorList>
    </citation>
    <scope>NUCLEOTIDE SEQUENCE</scope>
    <source>
        <strain evidence="8">RS0144</strain>
    </source>
</reference>
<dbReference type="InterPro" id="IPR034085">
    <property type="entry name" value="TOG"/>
</dbReference>
<dbReference type="PROSITE" id="PS50077">
    <property type="entry name" value="HEAT_REPEAT"/>
    <property type="match status" value="1"/>
</dbReference>
<dbReference type="GO" id="GO:0090307">
    <property type="term" value="P:mitotic spindle assembly"/>
    <property type="evidence" value="ECO:0007669"/>
    <property type="project" value="TreeGrafter"/>
</dbReference>
<keyword evidence="3" id="KW-0677">Repeat</keyword>
<feature type="domain" description="TOG" evidence="7">
    <location>
        <begin position="1117"/>
        <end position="1360"/>
    </location>
</feature>
<evidence type="ECO:0000259" key="7">
    <source>
        <dbReference type="SMART" id="SM01349"/>
    </source>
</evidence>
<sequence>MSWLAALLERNSGDPRARLDLGAEILDRMRTARLPPDSGLLNDFCDLCVQWISASNYKVALMAFDLLEVAVQESGEVVAGFVLDRSPAIVERLGDSKSSVREASASLLTRLAYTPRSSPQILLDKLAPGFTHRQWLVRTGSMGVFCGILEECRDSVEGHTMRLIPTFSKLLADPNAEVREAAAKTLAIVFAVIGPTAETRARGLIPEAKLNLLAARARDLAIRSISLTLNNYNGDRHSPQTPGGSKPPIRATMFKAPHPPNGRSLAGAAQDEQENRQSAAMSSVPRSTSGTIRRVGASAPGGSSIGAVNEDDFRKNFSAVGVKISIFDARTLSMEMGKARDVMSDDKQDWSRRTNAIKMLRAIHQNGGRDFEDVYLQEVLLSEEALLFSVKDLRSQVCKEACITVSYLSEELGGGILRVAESLLPPLINLIQNSAKVMATSGILAATFLVRNIQSPKLIPIILAGLSSKSKEIRRETQSFTGYVLEWEPKRVERNVPQIVDAIRAGLGDADPGARTNARGAYTKLEAAFPRSAEMLYKSLDPSKQRALAGGTASQSSSTQSIVSEKDGLAFNHRPGTFGLQKQKAYFGGRSTSEIDPAAARRAGLTPARRAMPGGVPGALRKMTTPLSSMSSRMGLPPSGGSGSISGSASRMMRSTTPSGMAGSPGSNGGGAGSASQPGSRSTSPSQQSRIPNPARGSAGARGMGVSPRKATNGTTSRDASPLRRAPSRGYELTDGPRKFSLDFDDAVPTPTRSVSLGAANNSASPRSVESAAVTDALRAASSSAPNERKDGLNCLKACIQSPSTLDPHNVVKIREMLTKMLSDGNTKFLQSALDLLECFILSYHAELTDWLPTLIVKLVQKQANEILPMMQGHLTRTIAVVRSSFVPQRQLLAVCRAIKNPVSIFNTKVRGAILTYMHDLVLGADGQLLIGGDDMRLAVSKVLSWAADPKCAAIITQCEQLVLDLFHANEADFSSLMDGLPLGEKEYARRLCRARSNSVRDDINQVTAQINDFVLSSRSANQQQQRFSASPSSSSSAAATSPSAYSSSVGSTHGGSVLSPLARPSTAAAAPLAANPRHIAVIKPSTKQATVGGQQPRDSALSSDFGSDNLKYGSMTLHLKDDLPAQQEFITKSREETADCSRPAEQARALQALHAMISEGSFTLWDTNFKPLLLSVFGILSSAQVVEDVMRLALKLMTKLCLAQAARLNTNAEACVLKVLEVGANGDWGTQVTVAAEECARTLATHLPPQVVIRVLNPIVEADAEGARKALALKMLPTLVDHLDADELQTYLPDVVPGVVQAYNVGKESSVRKAAVFALVSLHNKLGHDALREYVAVLEPARLRLMEVYINRSQTASNTF</sequence>
<feature type="domain" description="TOG" evidence="7">
    <location>
        <begin position="1"/>
        <end position="226"/>
    </location>
</feature>
<evidence type="ECO:0000256" key="1">
    <source>
        <dbReference type="ARBA" id="ARBA00004245"/>
    </source>
</evidence>
<evidence type="ECO:0000256" key="5">
    <source>
        <dbReference type="PROSITE-ProRule" id="PRU00103"/>
    </source>
</evidence>